<dbReference type="PANTHER" id="PTHR42743:SF11">
    <property type="entry name" value="AMINODEOXYCHORISMATE LYASE"/>
    <property type="match status" value="1"/>
</dbReference>
<dbReference type="GO" id="GO:0046394">
    <property type="term" value="P:carboxylic acid biosynthetic process"/>
    <property type="evidence" value="ECO:0007669"/>
    <property type="project" value="UniProtKB-ARBA"/>
</dbReference>
<evidence type="ECO:0000256" key="2">
    <source>
        <dbReference type="ARBA" id="ARBA00009320"/>
    </source>
</evidence>
<dbReference type="InterPro" id="IPR001544">
    <property type="entry name" value="Aminotrans_IV"/>
</dbReference>
<dbReference type="InterPro" id="IPR036038">
    <property type="entry name" value="Aminotransferase-like"/>
</dbReference>
<dbReference type="Gene3D" id="3.30.470.10">
    <property type="match status" value="1"/>
</dbReference>
<keyword evidence="3" id="KW-0663">Pyridoxal phosphate</keyword>
<evidence type="ECO:0000313" key="4">
    <source>
        <dbReference type="EMBL" id="PIP55647.1"/>
    </source>
</evidence>
<dbReference type="AlphaFoldDB" id="A0A2H0BD93"/>
<organism evidence="4 5">
    <name type="scientific">Candidatus Zambryskibacteria bacterium CG22_combo_CG10-13_8_21_14_all_42_17</name>
    <dbReference type="NCBI Taxonomy" id="1975118"/>
    <lineage>
        <taxon>Bacteria</taxon>
        <taxon>Candidatus Zambryskiibacteriota</taxon>
    </lineage>
</organism>
<dbReference type="GO" id="GO:0003824">
    <property type="term" value="F:catalytic activity"/>
    <property type="evidence" value="ECO:0007669"/>
    <property type="project" value="InterPro"/>
</dbReference>
<dbReference type="InterPro" id="IPR050571">
    <property type="entry name" value="Class-IV_PLP-Dep_Aminotrnsfr"/>
</dbReference>
<dbReference type="Gene3D" id="3.20.10.10">
    <property type="entry name" value="D-amino Acid Aminotransferase, subunit A, domain 2"/>
    <property type="match status" value="1"/>
</dbReference>
<evidence type="ECO:0000256" key="3">
    <source>
        <dbReference type="ARBA" id="ARBA00022898"/>
    </source>
</evidence>
<evidence type="ECO:0000313" key="5">
    <source>
        <dbReference type="Proteomes" id="UP000229794"/>
    </source>
</evidence>
<comment type="caution">
    <text evidence="4">The sequence shown here is derived from an EMBL/GenBank/DDBJ whole genome shotgun (WGS) entry which is preliminary data.</text>
</comment>
<proteinExistence type="inferred from homology"/>
<dbReference type="Proteomes" id="UP000229794">
    <property type="component" value="Unassembled WGS sequence"/>
</dbReference>
<name>A0A2H0BD93_9BACT</name>
<dbReference type="SUPFAM" id="SSF56752">
    <property type="entry name" value="D-aminoacid aminotransferase-like PLP-dependent enzymes"/>
    <property type="match status" value="1"/>
</dbReference>
<dbReference type="PANTHER" id="PTHR42743">
    <property type="entry name" value="AMINO-ACID AMINOTRANSFERASE"/>
    <property type="match status" value="1"/>
</dbReference>
<comment type="similarity">
    <text evidence="2">Belongs to the class-IV pyridoxal-phosphate-dependent aminotransferase family.</text>
</comment>
<accession>A0A2H0BD93</accession>
<sequence>MKIAQKSAHKTEFQYNQEMKQYCYLDGKIRPLDEAKISVSDIGLLRGYGVYDGLAVMGGKVFRLADHWRRFTRGAEALNIKIPITEVALEKKIINLTEKSGLKDRANIRLILTGGETLEGIEYDFNKPTFFITAGQWKSLPNEYYEKGIKLMTYDYQREMPEIKTINYITAVRLQTLKKKEEATEILYVHKGMVLEGATSNIILVKDNTLITPVANVLEGVTRKVVEELISGDYKVEKRDIKEAELKSADEAFITSSFRDIVPVTKIDNFTVGNGQVGTITKEVMNRFAKYCM</sequence>
<reference evidence="4 5" key="1">
    <citation type="submission" date="2017-09" db="EMBL/GenBank/DDBJ databases">
        <title>Depth-based differentiation of microbial function through sediment-hosted aquifers and enrichment of novel symbionts in the deep terrestrial subsurface.</title>
        <authorList>
            <person name="Probst A.J."/>
            <person name="Ladd B."/>
            <person name="Jarett J.K."/>
            <person name="Geller-Mcgrath D.E."/>
            <person name="Sieber C.M."/>
            <person name="Emerson J.B."/>
            <person name="Anantharaman K."/>
            <person name="Thomas B.C."/>
            <person name="Malmstrom R."/>
            <person name="Stieglmeier M."/>
            <person name="Klingl A."/>
            <person name="Woyke T."/>
            <person name="Ryan C.M."/>
            <person name="Banfield J.F."/>
        </authorList>
    </citation>
    <scope>NUCLEOTIDE SEQUENCE [LARGE SCALE GENOMIC DNA]</scope>
    <source>
        <strain evidence="4">CG22_combo_CG10-13_8_21_14_all_42_17</strain>
    </source>
</reference>
<gene>
    <name evidence="4" type="ORF">COX06_02225</name>
</gene>
<dbReference type="EMBL" id="PCST01000025">
    <property type="protein sequence ID" value="PIP55647.1"/>
    <property type="molecule type" value="Genomic_DNA"/>
</dbReference>
<dbReference type="Pfam" id="PF01063">
    <property type="entry name" value="Aminotran_4"/>
    <property type="match status" value="1"/>
</dbReference>
<evidence type="ECO:0000256" key="1">
    <source>
        <dbReference type="ARBA" id="ARBA00001933"/>
    </source>
</evidence>
<dbReference type="GO" id="GO:0008652">
    <property type="term" value="P:amino acid biosynthetic process"/>
    <property type="evidence" value="ECO:0007669"/>
    <property type="project" value="UniProtKB-ARBA"/>
</dbReference>
<dbReference type="FunFam" id="3.20.10.10:FF:000002">
    <property type="entry name" value="D-alanine aminotransferase"/>
    <property type="match status" value="1"/>
</dbReference>
<dbReference type="InterPro" id="IPR043131">
    <property type="entry name" value="BCAT-like_N"/>
</dbReference>
<dbReference type="InterPro" id="IPR043132">
    <property type="entry name" value="BCAT-like_C"/>
</dbReference>
<evidence type="ECO:0008006" key="6">
    <source>
        <dbReference type="Google" id="ProtNLM"/>
    </source>
</evidence>
<protein>
    <recommendedName>
        <fullName evidence="6">Branched-chain amino acid aminotransferase</fullName>
    </recommendedName>
</protein>
<comment type="cofactor">
    <cofactor evidence="1">
        <name>pyridoxal 5'-phosphate</name>
        <dbReference type="ChEBI" id="CHEBI:597326"/>
    </cofactor>
</comment>